<feature type="transmembrane region" description="Helical" evidence="6">
    <location>
        <begin position="266"/>
        <end position="284"/>
    </location>
</feature>
<proteinExistence type="predicted"/>
<dbReference type="Pfam" id="PF13440">
    <property type="entry name" value="Polysacc_synt_3"/>
    <property type="match status" value="1"/>
</dbReference>
<name>A0A2S5T2B9_9BURK</name>
<evidence type="ECO:0000313" key="9">
    <source>
        <dbReference type="Proteomes" id="UP000239406"/>
    </source>
</evidence>
<keyword evidence="3 6" id="KW-0812">Transmembrane</keyword>
<feature type="transmembrane region" description="Helical" evidence="6">
    <location>
        <begin position="426"/>
        <end position="445"/>
    </location>
</feature>
<feature type="transmembrane region" description="Helical" evidence="6">
    <location>
        <begin position="182"/>
        <end position="202"/>
    </location>
</feature>
<dbReference type="PANTHER" id="PTHR30250">
    <property type="entry name" value="PST FAMILY PREDICTED COLANIC ACID TRANSPORTER"/>
    <property type="match status" value="1"/>
</dbReference>
<evidence type="ECO:0000256" key="5">
    <source>
        <dbReference type="ARBA" id="ARBA00023136"/>
    </source>
</evidence>
<evidence type="ECO:0000313" key="10">
    <source>
        <dbReference type="Proteomes" id="UP000294772"/>
    </source>
</evidence>
<feature type="transmembrane region" description="Helical" evidence="6">
    <location>
        <begin position="40"/>
        <end position="60"/>
    </location>
</feature>
<dbReference type="PANTHER" id="PTHR30250:SF11">
    <property type="entry name" value="O-ANTIGEN TRANSPORTER-RELATED"/>
    <property type="match status" value="1"/>
</dbReference>
<keyword evidence="5 6" id="KW-0472">Membrane</keyword>
<reference evidence="8 10" key="2">
    <citation type="submission" date="2019-03" db="EMBL/GenBank/DDBJ databases">
        <title>Genomic Encyclopedia of Type Strains, Phase IV (KMG-IV): sequencing the most valuable type-strain genomes for metagenomic binning, comparative biology and taxonomic classification.</title>
        <authorList>
            <person name="Goeker M."/>
        </authorList>
    </citation>
    <scope>NUCLEOTIDE SEQUENCE [LARGE SCALE GENOMIC DNA]</scope>
    <source>
        <strain evidence="8 10">DSM 15264</strain>
    </source>
</reference>
<evidence type="ECO:0000313" key="8">
    <source>
        <dbReference type="EMBL" id="TCP09679.1"/>
    </source>
</evidence>
<feature type="transmembrane region" description="Helical" evidence="6">
    <location>
        <begin position="12"/>
        <end position="34"/>
    </location>
</feature>
<feature type="transmembrane region" description="Helical" evidence="6">
    <location>
        <begin position="305"/>
        <end position="327"/>
    </location>
</feature>
<feature type="transmembrane region" description="Helical" evidence="6">
    <location>
        <begin position="394"/>
        <end position="414"/>
    </location>
</feature>
<organism evidence="7 9">
    <name type="scientific">Caldimonas thermodepolymerans</name>
    <dbReference type="NCBI Taxonomy" id="215580"/>
    <lineage>
        <taxon>Bacteria</taxon>
        <taxon>Pseudomonadati</taxon>
        <taxon>Pseudomonadota</taxon>
        <taxon>Betaproteobacteria</taxon>
        <taxon>Burkholderiales</taxon>
        <taxon>Sphaerotilaceae</taxon>
        <taxon>Caldimonas</taxon>
    </lineage>
</organism>
<dbReference type="AlphaFoldDB" id="A0A2S5T2B9"/>
<dbReference type="CDD" id="cd13128">
    <property type="entry name" value="MATE_Wzx_like"/>
    <property type="match status" value="1"/>
</dbReference>
<evidence type="ECO:0000256" key="4">
    <source>
        <dbReference type="ARBA" id="ARBA00022989"/>
    </source>
</evidence>
<feature type="transmembrane region" description="Helical" evidence="6">
    <location>
        <begin position="451"/>
        <end position="472"/>
    </location>
</feature>
<evidence type="ECO:0000256" key="6">
    <source>
        <dbReference type="SAM" id="Phobius"/>
    </source>
</evidence>
<feature type="transmembrane region" description="Helical" evidence="6">
    <location>
        <begin position="153"/>
        <end position="176"/>
    </location>
</feature>
<evidence type="ECO:0000256" key="2">
    <source>
        <dbReference type="ARBA" id="ARBA00022475"/>
    </source>
</evidence>
<sequence length="503" mass="54304">MLKRLIVHVTNYSAGSLLVTLASIVSFPILTRLLSVDEYGVMNLIATALSLLVGIAKLGVQHSAVRFYSEVRTGKRPGVDMDGYAATVVYGMGALGLIATLLWAAASQLVPDAFWNDERLKPLMLLTACLVFVRVVDSAFINQLRAEERSREITVYSVIRRYAGLALLLFVLFFVARNLWGFYVATIVGEALATLGLVAWMWKRLQPRPRDFDAPLFKAMLAFGIPMIGYELASIVLSMGDRYVIQAMMGAEPLGYYSAAYNLCDYVRAIFLASFGAAVLPMYVRLWEEKGRDETAAFLRRFMHVYVMVAMLVVAGLSAVGPELIALLASDKYRAGAQVVPYVIGGMALDGLVMVAGAGLYIEKRTRTAALLVMGTAVLNIALNVVLIPSWGLVGAALATLVAYAVLLGLSMWAGRRCLAVSLPPLSLLKFGGIALLMYAALMRIAVSGDFATLVLRMAAGALIYVSLTLAVDAPARQLVVQGWQRLRHGGAAPAAAVHTEAP</sequence>
<reference evidence="7 9" key="1">
    <citation type="submission" date="2018-02" db="EMBL/GenBank/DDBJ databases">
        <title>Reclassifiation of [Polyangium] brachysporum DSM 7029 as Guopingzhaonella breviflexa gen. nov., sp. nov., a member of the family Comamonadaceae.</title>
        <authorList>
            <person name="Tang B."/>
        </authorList>
    </citation>
    <scope>NUCLEOTIDE SEQUENCE [LARGE SCALE GENOMIC DNA]</scope>
    <source>
        <strain evidence="7 9">DSM 15344</strain>
    </source>
</reference>
<dbReference type="Proteomes" id="UP000239406">
    <property type="component" value="Unassembled WGS sequence"/>
</dbReference>
<comment type="caution">
    <text evidence="7">The sequence shown here is derived from an EMBL/GenBank/DDBJ whole genome shotgun (WGS) entry which is preliminary data.</text>
</comment>
<feature type="transmembrane region" description="Helical" evidence="6">
    <location>
        <begin position="214"/>
        <end position="239"/>
    </location>
</feature>
<feature type="transmembrane region" description="Helical" evidence="6">
    <location>
        <begin position="123"/>
        <end position="141"/>
    </location>
</feature>
<keyword evidence="9" id="KW-1185">Reference proteome</keyword>
<evidence type="ECO:0000256" key="1">
    <source>
        <dbReference type="ARBA" id="ARBA00004651"/>
    </source>
</evidence>
<evidence type="ECO:0000256" key="3">
    <source>
        <dbReference type="ARBA" id="ARBA00022692"/>
    </source>
</evidence>
<feature type="transmembrane region" description="Helical" evidence="6">
    <location>
        <begin position="81"/>
        <end position="103"/>
    </location>
</feature>
<gene>
    <name evidence="7" type="ORF">C1702_12870</name>
    <name evidence="8" type="ORF">EV676_101255</name>
</gene>
<dbReference type="RefSeq" id="WP_104358119.1">
    <property type="nucleotide sequence ID" value="NZ_CP064338.1"/>
</dbReference>
<dbReference type="Proteomes" id="UP000294772">
    <property type="component" value="Unassembled WGS sequence"/>
</dbReference>
<dbReference type="OrthoDB" id="6017905at2"/>
<keyword evidence="4 6" id="KW-1133">Transmembrane helix</keyword>
<accession>A0A2S5T2B9</accession>
<dbReference type="EMBL" id="SLXF01000001">
    <property type="protein sequence ID" value="TCP09679.1"/>
    <property type="molecule type" value="Genomic_DNA"/>
</dbReference>
<dbReference type="GO" id="GO:0005886">
    <property type="term" value="C:plasma membrane"/>
    <property type="evidence" value="ECO:0007669"/>
    <property type="project" value="UniProtKB-SubCell"/>
</dbReference>
<evidence type="ECO:0000313" key="7">
    <source>
        <dbReference type="EMBL" id="PPE69165.1"/>
    </source>
</evidence>
<feature type="transmembrane region" description="Helical" evidence="6">
    <location>
        <begin position="369"/>
        <end position="388"/>
    </location>
</feature>
<comment type="subcellular location">
    <subcellularLocation>
        <location evidence="1">Cell membrane</location>
        <topology evidence="1">Multi-pass membrane protein</topology>
    </subcellularLocation>
</comment>
<keyword evidence="2" id="KW-1003">Cell membrane</keyword>
<dbReference type="InterPro" id="IPR050833">
    <property type="entry name" value="Poly_Biosynth_Transport"/>
</dbReference>
<protein>
    <submittedName>
        <fullName evidence="8">O-antigen/teichoic acid export membrane protein</fullName>
    </submittedName>
    <submittedName>
        <fullName evidence="7">Polysaccharide biosynthesis protein</fullName>
    </submittedName>
</protein>
<feature type="transmembrane region" description="Helical" evidence="6">
    <location>
        <begin position="339"/>
        <end position="362"/>
    </location>
</feature>
<dbReference type="EMBL" id="PSNY01000014">
    <property type="protein sequence ID" value="PPE69165.1"/>
    <property type="molecule type" value="Genomic_DNA"/>
</dbReference>